<proteinExistence type="predicted"/>
<evidence type="ECO:0000313" key="1">
    <source>
        <dbReference type="EMBL" id="KIK45987.1"/>
    </source>
</evidence>
<dbReference type="OrthoDB" id="3041441at2759"/>
<sequence>MVSSCLALYISEILSEISYQLEDDRKSLSSLARCCKAFSDPALDVLWRRMSLFSPFIPLLPPKVLTLWVRIIPGQAWTRIILTHSIGGMPVQRREYRGLSMSPNARVESV</sequence>
<gene>
    <name evidence="1" type="ORF">CY34DRAFT_76958</name>
</gene>
<reference evidence="1 2" key="1">
    <citation type="submission" date="2014-04" db="EMBL/GenBank/DDBJ databases">
        <authorList>
            <consortium name="DOE Joint Genome Institute"/>
            <person name="Kuo A."/>
            <person name="Ruytinx J."/>
            <person name="Rineau F."/>
            <person name="Colpaert J."/>
            <person name="Kohler A."/>
            <person name="Nagy L.G."/>
            <person name="Floudas D."/>
            <person name="Copeland A."/>
            <person name="Barry K.W."/>
            <person name="Cichocki N."/>
            <person name="Veneault-Fourrey C."/>
            <person name="LaButti K."/>
            <person name="Lindquist E.A."/>
            <person name="Lipzen A."/>
            <person name="Lundell T."/>
            <person name="Morin E."/>
            <person name="Murat C."/>
            <person name="Sun H."/>
            <person name="Tunlid A."/>
            <person name="Henrissat B."/>
            <person name="Grigoriev I.V."/>
            <person name="Hibbett D.S."/>
            <person name="Martin F."/>
            <person name="Nordberg H.P."/>
            <person name="Cantor M.N."/>
            <person name="Hua S.X."/>
        </authorList>
    </citation>
    <scope>NUCLEOTIDE SEQUENCE [LARGE SCALE GENOMIC DNA]</scope>
    <source>
        <strain evidence="1 2">UH-Slu-Lm8-n1</strain>
    </source>
</reference>
<dbReference type="HOGENOM" id="CLU_2172748_0_0_1"/>
<protein>
    <recommendedName>
        <fullName evidence="3">F-box domain-containing protein</fullName>
    </recommendedName>
</protein>
<name>A0A0D0BJA8_9AGAM</name>
<dbReference type="STRING" id="930992.A0A0D0BJA8"/>
<evidence type="ECO:0000313" key="2">
    <source>
        <dbReference type="Proteomes" id="UP000054485"/>
    </source>
</evidence>
<dbReference type="InParanoid" id="A0A0D0BJA8"/>
<reference evidence="2" key="2">
    <citation type="submission" date="2015-01" db="EMBL/GenBank/DDBJ databases">
        <title>Evolutionary Origins and Diversification of the Mycorrhizal Mutualists.</title>
        <authorList>
            <consortium name="DOE Joint Genome Institute"/>
            <consortium name="Mycorrhizal Genomics Consortium"/>
            <person name="Kohler A."/>
            <person name="Kuo A."/>
            <person name="Nagy L.G."/>
            <person name="Floudas D."/>
            <person name="Copeland A."/>
            <person name="Barry K.W."/>
            <person name="Cichocki N."/>
            <person name="Veneault-Fourrey C."/>
            <person name="LaButti K."/>
            <person name="Lindquist E.A."/>
            <person name="Lipzen A."/>
            <person name="Lundell T."/>
            <person name="Morin E."/>
            <person name="Murat C."/>
            <person name="Riley R."/>
            <person name="Ohm R."/>
            <person name="Sun H."/>
            <person name="Tunlid A."/>
            <person name="Henrissat B."/>
            <person name="Grigoriev I.V."/>
            <person name="Hibbett D.S."/>
            <person name="Martin F."/>
        </authorList>
    </citation>
    <scope>NUCLEOTIDE SEQUENCE [LARGE SCALE GENOMIC DNA]</scope>
    <source>
        <strain evidence="2">UH-Slu-Lm8-n1</strain>
    </source>
</reference>
<accession>A0A0D0BJA8</accession>
<keyword evidence="2" id="KW-1185">Reference proteome</keyword>
<organism evidence="1 2">
    <name type="scientific">Suillus luteus UH-Slu-Lm8-n1</name>
    <dbReference type="NCBI Taxonomy" id="930992"/>
    <lineage>
        <taxon>Eukaryota</taxon>
        <taxon>Fungi</taxon>
        <taxon>Dikarya</taxon>
        <taxon>Basidiomycota</taxon>
        <taxon>Agaricomycotina</taxon>
        <taxon>Agaricomycetes</taxon>
        <taxon>Agaricomycetidae</taxon>
        <taxon>Boletales</taxon>
        <taxon>Suillineae</taxon>
        <taxon>Suillaceae</taxon>
        <taxon>Suillus</taxon>
    </lineage>
</organism>
<dbReference type="AlphaFoldDB" id="A0A0D0BJA8"/>
<dbReference type="Proteomes" id="UP000054485">
    <property type="component" value="Unassembled WGS sequence"/>
</dbReference>
<dbReference type="EMBL" id="KN835165">
    <property type="protein sequence ID" value="KIK45987.1"/>
    <property type="molecule type" value="Genomic_DNA"/>
</dbReference>
<evidence type="ECO:0008006" key="3">
    <source>
        <dbReference type="Google" id="ProtNLM"/>
    </source>
</evidence>